<keyword evidence="1" id="KW-0460">Magnesium</keyword>
<dbReference type="CDD" id="cd02194">
    <property type="entry name" value="ThiL"/>
    <property type="match status" value="1"/>
</dbReference>
<dbReference type="HAMAP" id="MF_02128">
    <property type="entry name" value="TMP_kinase"/>
    <property type="match status" value="1"/>
</dbReference>
<feature type="binding site" evidence="1">
    <location>
        <position position="436"/>
    </location>
    <ligand>
        <name>substrate</name>
    </ligand>
</feature>
<evidence type="ECO:0000313" key="3">
    <source>
        <dbReference type="EMBL" id="WNY26288.1"/>
    </source>
</evidence>
<feature type="binding site" evidence="1">
    <location>
        <position position="163"/>
    </location>
    <ligand>
        <name>Mg(2+)</name>
        <dbReference type="ChEBI" id="CHEBI:18420"/>
        <label>1</label>
    </ligand>
</feature>
<dbReference type="PANTHER" id="PTHR30270:SF3">
    <property type="entry name" value="THIAMINE-MONOPHOSPHATE KINASE"/>
    <property type="match status" value="1"/>
</dbReference>
<sequence>MSKKSPKKTDLSQQVTEEKLIDAFSDVFLMSKKPLLSGSESDDCAAIDLSFFSDSLNSSSSPSSPFSPHSKPAMPEFGNKSLVLSTDSVRQKTDFPPSMTFWQMGWMSAAVNLSDVAAMGANPIAFLAAVGLPPVSSLENAKELAAGIQDCVSLFGAEVIGGDTEFCEEVRVTGTVVGVSDNNQIVYRKNAKPGDLLCVTGYCGSAAVALDVLLESDAPVKKDKSKNNDKRKTKSKLKPKIDASPSFLKNLTEPFPRVFEGRLLSKTGALTSMMDTSDGLAVSVHELAKMSGVGFIVDANKIPMEEEAFHVLFQLLSKSTSSPAKIQKELLEKALYIGGDYELLFTVSPDKLHLVEEAFDKFNADFGSDFSFDSGFGSGSQFQSQSQSRLGQNFGKSGRFPCLFSVIGKAVAGNEILLKTNENGKEQQIPLLKRGYGKDP</sequence>
<dbReference type="GO" id="GO:0009030">
    <property type="term" value="F:thiamine-phosphate kinase activity"/>
    <property type="evidence" value="ECO:0007669"/>
    <property type="project" value="UniProtKB-UniRule"/>
</dbReference>
<dbReference type="InterPro" id="IPR006283">
    <property type="entry name" value="ThiL-like"/>
</dbReference>
<dbReference type="SUPFAM" id="SSF56042">
    <property type="entry name" value="PurM C-terminal domain-like"/>
    <property type="match status" value="1"/>
</dbReference>
<comment type="caution">
    <text evidence="1">Lacks conserved residue(s) required for the propagation of feature annotation.</text>
</comment>
<feature type="binding site" evidence="1">
    <location>
        <position position="278"/>
    </location>
    <ligand>
        <name>Mg(2+)</name>
        <dbReference type="ChEBI" id="CHEBI:18420"/>
        <label>5</label>
    </ligand>
</feature>
<comment type="pathway">
    <text evidence="1">Cofactor biosynthesis; thiamine diphosphate biosynthesis; thiamine diphosphate from thiamine phosphate: step 1/1.</text>
</comment>
<evidence type="ECO:0000259" key="2">
    <source>
        <dbReference type="Pfam" id="PF00586"/>
    </source>
</evidence>
<evidence type="ECO:0000256" key="1">
    <source>
        <dbReference type="HAMAP-Rule" id="MF_02128"/>
    </source>
</evidence>
<feature type="binding site" evidence="1">
    <location>
        <position position="115"/>
    </location>
    <ligand>
        <name>Mg(2+)</name>
        <dbReference type="ChEBI" id="CHEBI:18420"/>
        <label>4</label>
    </ligand>
</feature>
<gene>
    <name evidence="3" type="primary">thiL_1</name>
    <name evidence="1" type="synonym">thiL</name>
    <name evidence="3" type="ORF">MsAm2_00480</name>
</gene>
<dbReference type="EMBL" id="CP131061">
    <property type="protein sequence ID" value="WNY26288.1"/>
    <property type="molecule type" value="Genomic_DNA"/>
</dbReference>
<feature type="binding site" evidence="1">
    <location>
        <position position="115"/>
    </location>
    <ligand>
        <name>Mg(2+)</name>
        <dbReference type="ChEBI" id="CHEBI:18420"/>
        <label>2</label>
    </ligand>
</feature>
<dbReference type="GO" id="GO:0009228">
    <property type="term" value="P:thiamine biosynthetic process"/>
    <property type="evidence" value="ECO:0007669"/>
    <property type="project" value="UniProtKB-KW"/>
</dbReference>
<feature type="domain" description="PurM-like N-terminal" evidence="2">
    <location>
        <begin position="78"/>
        <end position="179"/>
    </location>
</feature>
<name>A0AA97A538_9EURY</name>
<feature type="binding site" evidence="1">
    <location>
        <position position="87"/>
    </location>
    <ligand>
        <name>Mg(2+)</name>
        <dbReference type="ChEBI" id="CHEBI:18420"/>
        <label>1</label>
    </ligand>
</feature>
<dbReference type="NCBIfam" id="TIGR01379">
    <property type="entry name" value="thiL"/>
    <property type="match status" value="1"/>
</dbReference>
<dbReference type="PANTHER" id="PTHR30270">
    <property type="entry name" value="THIAMINE-MONOPHOSPHATE KINASE"/>
    <property type="match status" value="1"/>
</dbReference>
<keyword evidence="1" id="KW-0547">Nucleotide-binding</keyword>
<organism evidence="3 4">
    <name type="scientific">Methanolapillus ohkumae</name>
    <dbReference type="NCBI Taxonomy" id="3028298"/>
    <lineage>
        <taxon>Archaea</taxon>
        <taxon>Methanobacteriati</taxon>
        <taxon>Methanobacteriota</taxon>
        <taxon>Stenosarchaea group</taxon>
        <taxon>Methanomicrobia</taxon>
        <taxon>Methanosarcinales</taxon>
        <taxon>Methanosarcinaceae</taxon>
        <taxon>Methanolapillus</taxon>
    </lineage>
</organism>
<feature type="binding site" evidence="1">
    <location>
        <begin position="162"/>
        <end position="163"/>
    </location>
    <ligand>
        <name>ATP</name>
        <dbReference type="ChEBI" id="CHEBI:30616"/>
    </ligand>
</feature>
<protein>
    <recommendedName>
        <fullName evidence="1">Thiamine-monophosphate kinase</fullName>
        <shortName evidence="1">TMP kinase</shortName>
        <shortName evidence="1">Thiamine-phosphate kinase</shortName>
        <ecNumber evidence="1">2.7.4.16</ecNumber>
    </recommendedName>
</protein>
<dbReference type="GO" id="GO:0005524">
    <property type="term" value="F:ATP binding"/>
    <property type="evidence" value="ECO:0007669"/>
    <property type="project" value="UniProtKB-UniRule"/>
</dbReference>
<dbReference type="RefSeq" id="WP_338097820.1">
    <property type="nucleotide sequence ID" value="NZ_CP131061.1"/>
</dbReference>
<reference evidence="3 4" key="1">
    <citation type="submission" date="2023-07" db="EMBL/GenBank/DDBJ databases">
        <title>Closed genome sequence of Methanosarcinaceae archaeon Am2.</title>
        <authorList>
            <person name="Poehlein A."/>
            <person name="Protasov E."/>
            <person name="Platt K."/>
            <person name="Reeh H."/>
            <person name="Daniel R."/>
            <person name="Brune A."/>
        </authorList>
    </citation>
    <scope>NUCLEOTIDE SEQUENCE [LARGE SCALE GENOMIC DNA]</scope>
    <source>
        <strain evidence="3 4">Am2</strain>
    </source>
</reference>
<feature type="binding site" evidence="1">
    <location>
        <position position="87"/>
    </location>
    <ligand>
        <name>Mg(2+)</name>
        <dbReference type="ChEBI" id="CHEBI:18420"/>
        <label>2</label>
    </ligand>
</feature>
<feature type="binding site" evidence="1">
    <location>
        <position position="277"/>
    </location>
    <ligand>
        <name>ATP</name>
        <dbReference type="ChEBI" id="CHEBI:30616"/>
    </ligand>
</feature>
<dbReference type="EC" id="2.7.4.16" evidence="1"/>
<dbReference type="SUPFAM" id="SSF55326">
    <property type="entry name" value="PurM N-terminal domain-like"/>
    <property type="match status" value="1"/>
</dbReference>
<keyword evidence="1 3" id="KW-0418">Kinase</keyword>
<comment type="function">
    <text evidence="1">Catalyzes the ATP-dependent phosphorylation of thiamine-monophosphate (TMP) to form thiamine-pyrophosphate (TPP), the active form of vitamin B1.</text>
</comment>
<dbReference type="InterPro" id="IPR036676">
    <property type="entry name" value="PurM-like_C_sf"/>
</dbReference>
<dbReference type="Proteomes" id="UP001304970">
    <property type="component" value="Chromosome"/>
</dbReference>
<feature type="binding site" evidence="1">
    <location>
        <position position="85"/>
    </location>
    <ligand>
        <name>Mg(2+)</name>
        <dbReference type="ChEBI" id="CHEBI:18420"/>
        <label>4</label>
    </ligand>
</feature>
<feature type="binding site" evidence="1">
    <location>
        <position position="115"/>
    </location>
    <ligand>
        <name>Mg(2+)</name>
        <dbReference type="ChEBI" id="CHEBI:18420"/>
        <label>3</label>
    </ligand>
</feature>
<dbReference type="AlphaFoldDB" id="A0AA97A538"/>
<keyword evidence="1" id="KW-0784">Thiamine biosynthesis</keyword>
<keyword evidence="1 3" id="KW-0808">Transferase</keyword>
<dbReference type="Gene3D" id="3.90.650.10">
    <property type="entry name" value="PurM-like C-terminal domain"/>
    <property type="match status" value="1"/>
</dbReference>
<feature type="binding site" evidence="1">
    <location>
        <position position="94"/>
    </location>
    <ligand>
        <name>substrate</name>
    </ligand>
</feature>
<comment type="similarity">
    <text evidence="1">Belongs to the thiamine-monophosphate kinase family.</text>
</comment>
<dbReference type="InterPro" id="IPR036921">
    <property type="entry name" value="PurM-like_N_sf"/>
</dbReference>
<dbReference type="GO" id="GO:0000287">
    <property type="term" value="F:magnesium ion binding"/>
    <property type="evidence" value="ECO:0007669"/>
    <property type="project" value="UniProtKB-UniRule"/>
</dbReference>
<dbReference type="InterPro" id="IPR016188">
    <property type="entry name" value="PurM-like_N"/>
</dbReference>
<dbReference type="GeneID" id="89227442"/>
<keyword evidence="1" id="KW-0067">ATP-binding</keyword>
<proteinExistence type="inferred from homology"/>
<evidence type="ECO:0000313" key="4">
    <source>
        <dbReference type="Proteomes" id="UP001304970"/>
    </source>
</evidence>
<dbReference type="Gene3D" id="3.30.1330.10">
    <property type="entry name" value="PurM-like, N-terminal domain"/>
    <property type="match status" value="1"/>
</dbReference>
<feature type="binding site" evidence="1">
    <location>
        <position position="275"/>
    </location>
    <ligand>
        <name>Mg(2+)</name>
        <dbReference type="ChEBI" id="CHEBI:18420"/>
        <label>3</label>
    </ligand>
</feature>
<dbReference type="Pfam" id="PF00586">
    <property type="entry name" value="AIRS"/>
    <property type="match status" value="1"/>
</dbReference>
<keyword evidence="4" id="KW-1185">Reference proteome</keyword>
<keyword evidence="1" id="KW-0479">Metal-binding</keyword>
<dbReference type="GO" id="GO:0009229">
    <property type="term" value="P:thiamine diphosphate biosynthetic process"/>
    <property type="evidence" value="ECO:0007669"/>
    <property type="project" value="UniProtKB-UniRule"/>
</dbReference>
<accession>A0AA97A538</accession>
<feature type="binding site" evidence="1">
    <location>
        <position position="43"/>
    </location>
    <ligand>
        <name>Mg(2+)</name>
        <dbReference type="ChEBI" id="CHEBI:18420"/>
        <label>3</label>
    </ligand>
</feature>
<comment type="miscellaneous">
    <text evidence="1">Reaction mechanism of ThiL seems to utilize a direct, inline transfer of the gamma-phosphate of ATP to TMP rather than a phosphorylated enzyme intermediate.</text>
</comment>
<feature type="binding site" evidence="1">
    <location>
        <position position="86"/>
    </location>
    <ligand>
        <name>Mg(2+)</name>
        <dbReference type="ChEBI" id="CHEBI:18420"/>
        <label>1</label>
    </ligand>
</feature>
<feature type="binding site" evidence="1">
    <location>
        <position position="43"/>
    </location>
    <ligand>
        <name>Mg(2+)</name>
        <dbReference type="ChEBI" id="CHEBI:18420"/>
        <label>4</label>
    </ligand>
</feature>
<comment type="catalytic activity">
    <reaction evidence="1">
        <text>thiamine phosphate + ATP = thiamine diphosphate + ADP</text>
        <dbReference type="Rhea" id="RHEA:15913"/>
        <dbReference type="ChEBI" id="CHEBI:30616"/>
        <dbReference type="ChEBI" id="CHEBI:37575"/>
        <dbReference type="ChEBI" id="CHEBI:58937"/>
        <dbReference type="ChEBI" id="CHEBI:456216"/>
        <dbReference type="EC" id="2.7.4.16"/>
    </reaction>
</comment>
<feature type="binding site" evidence="1">
    <location>
        <position position="188"/>
    </location>
    <ligand>
        <name>ATP</name>
        <dbReference type="ChEBI" id="CHEBI:30616"/>
    </ligand>
</feature>